<feature type="compositionally biased region" description="Polar residues" evidence="1">
    <location>
        <begin position="25"/>
        <end position="42"/>
    </location>
</feature>
<sequence>MTTPEDHTEQDFDLATLDAAIASMTPRSSRPNSASPTLSRSA</sequence>
<accession>A0ABW2TM22</accession>
<keyword evidence="3" id="KW-1185">Reference proteome</keyword>
<proteinExistence type="predicted"/>
<evidence type="ECO:0000313" key="2">
    <source>
        <dbReference type="EMBL" id="MFC7614288.1"/>
    </source>
</evidence>
<dbReference type="Proteomes" id="UP001596512">
    <property type="component" value="Unassembled WGS sequence"/>
</dbReference>
<dbReference type="EMBL" id="JBHTEY010000004">
    <property type="protein sequence ID" value="MFC7614288.1"/>
    <property type="molecule type" value="Genomic_DNA"/>
</dbReference>
<evidence type="ECO:0000256" key="1">
    <source>
        <dbReference type="SAM" id="MobiDB-lite"/>
    </source>
</evidence>
<gene>
    <name evidence="2" type="ORF">ACFQV2_12870</name>
</gene>
<name>A0ABW2TM22_9PSEU</name>
<protein>
    <submittedName>
        <fullName evidence="2">Uncharacterized protein</fullName>
    </submittedName>
</protein>
<evidence type="ECO:0000313" key="3">
    <source>
        <dbReference type="Proteomes" id="UP001596512"/>
    </source>
</evidence>
<organism evidence="2 3">
    <name type="scientific">Actinokineospora soli</name>
    <dbReference type="NCBI Taxonomy" id="1048753"/>
    <lineage>
        <taxon>Bacteria</taxon>
        <taxon>Bacillati</taxon>
        <taxon>Actinomycetota</taxon>
        <taxon>Actinomycetes</taxon>
        <taxon>Pseudonocardiales</taxon>
        <taxon>Pseudonocardiaceae</taxon>
        <taxon>Actinokineospora</taxon>
    </lineage>
</organism>
<reference evidence="3" key="1">
    <citation type="journal article" date="2019" name="Int. J. Syst. Evol. Microbiol.">
        <title>The Global Catalogue of Microorganisms (GCM) 10K type strain sequencing project: providing services to taxonomists for standard genome sequencing and annotation.</title>
        <authorList>
            <consortium name="The Broad Institute Genomics Platform"/>
            <consortium name="The Broad Institute Genome Sequencing Center for Infectious Disease"/>
            <person name="Wu L."/>
            <person name="Ma J."/>
        </authorList>
    </citation>
    <scope>NUCLEOTIDE SEQUENCE [LARGE SCALE GENOMIC DNA]</scope>
    <source>
        <strain evidence="3">JCM 17695</strain>
    </source>
</reference>
<feature type="region of interest" description="Disordered" evidence="1">
    <location>
        <begin position="20"/>
        <end position="42"/>
    </location>
</feature>
<comment type="caution">
    <text evidence="2">The sequence shown here is derived from an EMBL/GenBank/DDBJ whole genome shotgun (WGS) entry which is preliminary data.</text>
</comment>